<sequence length="93" mass="10700">MDPTPQNGPPPDVWKTNPPFRKRIHRLENRPTHLHPCVFHPTRSVSPQPLVFSFSIPPTRLWHYPSIFGPTRSFMASPVHLFPPSPVYGLIRS</sequence>
<reference evidence="2" key="2">
    <citation type="submission" date="2015-01" db="EMBL/GenBank/DDBJ databases">
        <title>Evolutionary Origins and Diversification of the Mycorrhizal Mutualists.</title>
        <authorList>
            <consortium name="DOE Joint Genome Institute"/>
            <consortium name="Mycorrhizal Genomics Consortium"/>
            <person name="Kohler A."/>
            <person name="Kuo A."/>
            <person name="Nagy L.G."/>
            <person name="Floudas D."/>
            <person name="Copeland A."/>
            <person name="Barry K.W."/>
            <person name="Cichocki N."/>
            <person name="Veneault-Fourrey C."/>
            <person name="LaButti K."/>
            <person name="Lindquist E.A."/>
            <person name="Lipzen A."/>
            <person name="Lundell T."/>
            <person name="Morin E."/>
            <person name="Murat C."/>
            <person name="Riley R."/>
            <person name="Ohm R."/>
            <person name="Sun H."/>
            <person name="Tunlid A."/>
            <person name="Henrissat B."/>
            <person name="Grigoriev I.V."/>
            <person name="Hibbett D.S."/>
            <person name="Martin F."/>
        </authorList>
    </citation>
    <scope>NUCLEOTIDE SEQUENCE [LARGE SCALE GENOMIC DNA]</scope>
    <source>
        <strain evidence="2">Ve08.2h10</strain>
    </source>
</reference>
<keyword evidence="2" id="KW-1185">Reference proteome</keyword>
<proteinExistence type="predicted"/>
<evidence type="ECO:0000313" key="1">
    <source>
        <dbReference type="EMBL" id="KIK73784.1"/>
    </source>
</evidence>
<dbReference type="HOGENOM" id="CLU_2419072_0_0_1"/>
<feature type="non-terminal residue" evidence="1">
    <location>
        <position position="93"/>
    </location>
</feature>
<dbReference type="EMBL" id="KN829427">
    <property type="protein sequence ID" value="KIK73784.1"/>
    <property type="molecule type" value="Genomic_DNA"/>
</dbReference>
<dbReference type="AlphaFoldDB" id="A0A0D0D1K4"/>
<protein>
    <submittedName>
        <fullName evidence="1">Uncharacterized protein</fullName>
    </submittedName>
</protein>
<gene>
    <name evidence="1" type="ORF">PAXRUDRAFT_836180</name>
</gene>
<accession>A0A0D0D1K4</accession>
<dbReference type="Proteomes" id="UP000054538">
    <property type="component" value="Unassembled WGS sequence"/>
</dbReference>
<dbReference type="InParanoid" id="A0A0D0D1K4"/>
<reference evidence="1 2" key="1">
    <citation type="submission" date="2014-04" db="EMBL/GenBank/DDBJ databases">
        <authorList>
            <consortium name="DOE Joint Genome Institute"/>
            <person name="Kuo A."/>
            <person name="Kohler A."/>
            <person name="Jargeat P."/>
            <person name="Nagy L.G."/>
            <person name="Floudas D."/>
            <person name="Copeland A."/>
            <person name="Barry K.W."/>
            <person name="Cichocki N."/>
            <person name="Veneault-Fourrey C."/>
            <person name="LaButti K."/>
            <person name="Lindquist E.A."/>
            <person name="Lipzen A."/>
            <person name="Lundell T."/>
            <person name="Morin E."/>
            <person name="Murat C."/>
            <person name="Sun H."/>
            <person name="Tunlid A."/>
            <person name="Henrissat B."/>
            <person name="Grigoriev I.V."/>
            <person name="Hibbett D.S."/>
            <person name="Martin F."/>
            <person name="Nordberg H.P."/>
            <person name="Cantor M.N."/>
            <person name="Hua S.X."/>
        </authorList>
    </citation>
    <scope>NUCLEOTIDE SEQUENCE [LARGE SCALE GENOMIC DNA]</scope>
    <source>
        <strain evidence="1 2">Ve08.2h10</strain>
    </source>
</reference>
<evidence type="ECO:0000313" key="2">
    <source>
        <dbReference type="Proteomes" id="UP000054538"/>
    </source>
</evidence>
<organism evidence="1 2">
    <name type="scientific">Paxillus rubicundulus Ve08.2h10</name>
    <dbReference type="NCBI Taxonomy" id="930991"/>
    <lineage>
        <taxon>Eukaryota</taxon>
        <taxon>Fungi</taxon>
        <taxon>Dikarya</taxon>
        <taxon>Basidiomycota</taxon>
        <taxon>Agaricomycotina</taxon>
        <taxon>Agaricomycetes</taxon>
        <taxon>Agaricomycetidae</taxon>
        <taxon>Boletales</taxon>
        <taxon>Paxilineae</taxon>
        <taxon>Paxillaceae</taxon>
        <taxon>Paxillus</taxon>
    </lineage>
</organism>
<name>A0A0D0D1K4_9AGAM</name>